<evidence type="ECO:0000313" key="3">
    <source>
        <dbReference type="Proteomes" id="UP001357223"/>
    </source>
</evidence>
<dbReference type="EMBL" id="CP137640">
    <property type="protein sequence ID" value="WVX81238.1"/>
    <property type="molecule type" value="Genomic_DNA"/>
</dbReference>
<evidence type="ECO:0000259" key="1">
    <source>
        <dbReference type="Pfam" id="PF13349"/>
    </source>
</evidence>
<reference evidence="2 3" key="1">
    <citation type="submission" date="2023-10" db="EMBL/GenBank/DDBJ databases">
        <title>Niallia locisalis sp.nov. isolated from a salt pond sample.</title>
        <authorList>
            <person name="Li X.-J."/>
            <person name="Dong L."/>
        </authorList>
    </citation>
    <scope>NUCLEOTIDE SEQUENCE [LARGE SCALE GENOMIC DNA]</scope>
    <source>
        <strain evidence="2 3">DSM 29761</strain>
    </source>
</reference>
<sequence length="269" mass="29593">MPNMKKISIVALFLLLVGITGSLLTFHTKNQNASIKEERVFNNESITGFNIKADNAEVEMIPVNHSQTRVTLTGGSQKNKEYDFEADVQGKTLYVSLNEKQLKYYNFDFSNSALSIKVYVPEKLYDNLQVELANGNVYAEGLEIKEAAVNTINGTVDLNRLETSKVIVESDNGEIFLEDIEGDISGEVMNGLITLKTNHLDRNIDLESKNGAIDIVTEKEPTNAIINADATHGAVDIFDDLKSASVFGKGENQITLTTLNGKITVSKVD</sequence>
<name>A0ABZ2CCK4_9BACI</name>
<organism evidence="2 3">
    <name type="scientific">Niallia oryzisoli</name>
    <dbReference type="NCBI Taxonomy" id="1737571"/>
    <lineage>
        <taxon>Bacteria</taxon>
        <taxon>Bacillati</taxon>
        <taxon>Bacillota</taxon>
        <taxon>Bacilli</taxon>
        <taxon>Bacillales</taxon>
        <taxon>Bacillaceae</taxon>
        <taxon>Niallia</taxon>
    </lineage>
</organism>
<proteinExistence type="predicted"/>
<feature type="domain" description="DUF4097" evidence="1">
    <location>
        <begin position="50"/>
        <end position="181"/>
    </location>
</feature>
<dbReference type="Proteomes" id="UP001357223">
    <property type="component" value="Chromosome"/>
</dbReference>
<protein>
    <submittedName>
        <fullName evidence="2">DUF4097 family beta strand repeat-containing protein</fullName>
    </submittedName>
</protein>
<gene>
    <name evidence="2" type="ORF">R4Z09_29485</name>
</gene>
<keyword evidence="3" id="KW-1185">Reference proteome</keyword>
<dbReference type="RefSeq" id="WP_338450168.1">
    <property type="nucleotide sequence ID" value="NZ_CP137640.1"/>
</dbReference>
<dbReference type="InterPro" id="IPR025164">
    <property type="entry name" value="Toastrack_DUF4097"/>
</dbReference>
<dbReference type="Pfam" id="PF13349">
    <property type="entry name" value="DUF4097"/>
    <property type="match status" value="1"/>
</dbReference>
<accession>A0ABZ2CCK4</accession>
<evidence type="ECO:0000313" key="2">
    <source>
        <dbReference type="EMBL" id="WVX81238.1"/>
    </source>
</evidence>